<name>A0A6I6C8L0_9MOLU</name>
<keyword evidence="3" id="KW-1185">Reference proteome</keyword>
<organism evidence="2 3">
    <name type="scientific">Spiroplasma tabanidicola</name>
    <dbReference type="NCBI Taxonomy" id="324079"/>
    <lineage>
        <taxon>Bacteria</taxon>
        <taxon>Bacillati</taxon>
        <taxon>Mycoplasmatota</taxon>
        <taxon>Mollicutes</taxon>
        <taxon>Entomoplasmatales</taxon>
        <taxon>Spiroplasmataceae</taxon>
        <taxon>Spiroplasma</taxon>
    </lineage>
</organism>
<reference evidence="2 3" key="1">
    <citation type="submission" date="2019-11" db="EMBL/GenBank/DDBJ databases">
        <title>Complete genome sequence of Spiroplasma tabanidicola TAUS-1 (DSM 22603).</title>
        <authorList>
            <person name="Huang C.-T."/>
            <person name="Lin Y.-C."/>
            <person name="Kuo C.-H."/>
        </authorList>
    </citation>
    <scope>NUCLEOTIDE SEQUENCE [LARGE SCALE GENOMIC DNA]</scope>
    <source>
        <strain evidence="2 3">TAUS-1</strain>
    </source>
</reference>
<dbReference type="RefSeq" id="WP_156006532.1">
    <property type="nucleotide sequence ID" value="NZ_CP046276.1"/>
</dbReference>
<sequence>MANKMLIGIIFITLVSLLFFGSVVWINLKMKALKKLENKRVYYSKKILYWFYAITYCVFPIILGLMIGLIVYLNIYKKDEITGLNSYLFTGSYLAYIVFIFVLIIVGTKLYKAMLIVEANESYYFLDNTIIKKKTIIAISNTLKRNYLVISYSSESNLREVYQVKYSWQLKDFFDEK</sequence>
<gene>
    <name evidence="2" type="ORF">STABA_v1c06450</name>
</gene>
<proteinExistence type="predicted"/>
<feature type="transmembrane region" description="Helical" evidence="1">
    <location>
        <begin position="87"/>
        <end position="106"/>
    </location>
</feature>
<feature type="transmembrane region" description="Helical" evidence="1">
    <location>
        <begin position="49"/>
        <end position="75"/>
    </location>
</feature>
<keyword evidence="1" id="KW-0812">Transmembrane</keyword>
<protein>
    <recommendedName>
        <fullName evidence="4">Transmembrane protein</fullName>
    </recommendedName>
</protein>
<keyword evidence="1" id="KW-1133">Transmembrane helix</keyword>
<evidence type="ECO:0000256" key="1">
    <source>
        <dbReference type="SAM" id="Phobius"/>
    </source>
</evidence>
<keyword evidence="1" id="KW-0472">Membrane</keyword>
<dbReference type="KEGG" id="stab:STABA_v1c06450"/>
<dbReference type="EMBL" id="CP046276">
    <property type="protein sequence ID" value="QGS52006.1"/>
    <property type="molecule type" value="Genomic_DNA"/>
</dbReference>
<dbReference type="Proteomes" id="UP000424468">
    <property type="component" value="Chromosome"/>
</dbReference>
<dbReference type="AlphaFoldDB" id="A0A6I6C8L0"/>
<accession>A0A6I6C8L0</accession>
<evidence type="ECO:0008006" key="4">
    <source>
        <dbReference type="Google" id="ProtNLM"/>
    </source>
</evidence>
<dbReference type="OrthoDB" id="389765at2"/>
<evidence type="ECO:0000313" key="2">
    <source>
        <dbReference type="EMBL" id="QGS52006.1"/>
    </source>
</evidence>
<feature type="transmembrane region" description="Helical" evidence="1">
    <location>
        <begin position="6"/>
        <end position="28"/>
    </location>
</feature>
<evidence type="ECO:0000313" key="3">
    <source>
        <dbReference type="Proteomes" id="UP000424468"/>
    </source>
</evidence>